<name>A0A1C4FZA7_BACTU</name>
<proteinExistence type="predicted"/>
<dbReference type="EMBL" id="FMBI01000039">
    <property type="protein sequence ID" value="SCC60925.1"/>
    <property type="molecule type" value="Genomic_DNA"/>
</dbReference>
<organism evidence="1 2">
    <name type="scientific">Bacillus thuringiensis</name>
    <dbReference type="NCBI Taxonomy" id="1428"/>
    <lineage>
        <taxon>Bacteria</taxon>
        <taxon>Bacillati</taxon>
        <taxon>Bacillota</taxon>
        <taxon>Bacilli</taxon>
        <taxon>Bacillales</taxon>
        <taxon>Bacillaceae</taxon>
        <taxon>Bacillus</taxon>
        <taxon>Bacillus cereus group</taxon>
    </lineage>
</organism>
<dbReference type="AlphaFoldDB" id="A0A1C4FZA7"/>
<sequence length="408" mass="47461">MDQTPKQKQEELKKKSLRNFLNKIIDEIDFQRRNQEDIAKELGIKGGSFSKNLSGKNQFNFWNMIKLLNILYDNNALKKKEMLHKFCSVTTSKQNMRIAMEYANAIGDLELLKLIVDIEKTSSLAMNREWAYVYELVWMRSKGVVSGKGLLEKLEDRKRSKVIKTKEMKVLYGILTFYTMYDLEKFNSLFEYAEVLQPKVEEIPDVFIRTAYAGRIKEGLSYAYLMQDNVDKSRELCHEIMNLKDDKNCFSLLRASALVYLAESYTFESYERASWYINKSLEMLGACHFERVMKRKESVINTFAFIKLVCNKGIEEIKVYNVCEEAFYQVIIGNSEVAIKLLKESERKDGKLSPMKKCVLGYALKDANLIEESIVDFECAGNRFYSKLPRKMLVDINKNGIIYKGDAK</sequence>
<dbReference type="NCBIfam" id="NF038310">
    <property type="entry name" value="lysogeny_AimR"/>
    <property type="match status" value="1"/>
</dbReference>
<evidence type="ECO:0000313" key="1">
    <source>
        <dbReference type="EMBL" id="SCC60925.1"/>
    </source>
</evidence>
<dbReference type="RefSeq" id="WP_087985233.1">
    <property type="nucleotide sequence ID" value="NZ_FMBI01000039.1"/>
</dbReference>
<dbReference type="InterPro" id="IPR047705">
    <property type="entry name" value="AimR-like"/>
</dbReference>
<dbReference type="Pfam" id="PF22871">
    <property type="entry name" value="AimR"/>
    <property type="match status" value="1"/>
</dbReference>
<evidence type="ECO:0000313" key="2">
    <source>
        <dbReference type="Proteomes" id="UP000195991"/>
    </source>
</evidence>
<accession>A0A1C4FZA7</accession>
<reference evidence="1 2" key="1">
    <citation type="submission" date="2016-08" db="EMBL/GenBank/DDBJ databases">
        <authorList>
            <person name="Seilhamer J.J."/>
        </authorList>
    </citation>
    <scope>NUCLEOTIDE SEQUENCE [LARGE SCALE GENOMIC DNA]</scope>
    <source>
        <strain evidence="1 2">IEBC_T61001</strain>
    </source>
</reference>
<protein>
    <recommendedName>
        <fullName evidence="3">Prophage helix-turn-helix protein</fullName>
    </recommendedName>
</protein>
<dbReference type="Proteomes" id="UP000195991">
    <property type="component" value="Unassembled WGS sequence"/>
</dbReference>
<evidence type="ECO:0008006" key="3">
    <source>
        <dbReference type="Google" id="ProtNLM"/>
    </source>
</evidence>
<gene>
    <name evidence="1" type="ORF">BTT61001_04953</name>
</gene>